<dbReference type="Proteomes" id="UP001059380">
    <property type="component" value="Chromosome"/>
</dbReference>
<dbReference type="InterPro" id="IPR011519">
    <property type="entry name" value="UnbV_ASPIC"/>
</dbReference>
<dbReference type="InterPro" id="IPR027039">
    <property type="entry name" value="Crtac1"/>
</dbReference>
<feature type="chain" id="PRO_5039913807" evidence="2">
    <location>
        <begin position="24"/>
        <end position="584"/>
    </location>
</feature>
<evidence type="ECO:0000313" key="5">
    <source>
        <dbReference type="Proteomes" id="UP001059380"/>
    </source>
</evidence>
<dbReference type="PANTHER" id="PTHR16026">
    <property type="entry name" value="CARTILAGE ACIDIC PROTEIN 1"/>
    <property type="match status" value="1"/>
</dbReference>
<gene>
    <name evidence="4" type="ORF">MOP44_11760</name>
</gene>
<reference evidence="4" key="1">
    <citation type="submission" date="2021-04" db="EMBL/GenBank/DDBJ databases">
        <title>Phylogenetic analysis of Acidobacteriaceae.</title>
        <authorList>
            <person name="Qiu L."/>
            <person name="Zhang Q."/>
        </authorList>
    </citation>
    <scope>NUCLEOTIDE SEQUENCE</scope>
    <source>
        <strain evidence="4">DSM 25168</strain>
    </source>
</reference>
<feature type="domain" description="ASPIC/UnbV" evidence="3">
    <location>
        <begin position="499"/>
        <end position="564"/>
    </location>
</feature>
<evidence type="ECO:0000259" key="3">
    <source>
        <dbReference type="Pfam" id="PF07593"/>
    </source>
</evidence>
<keyword evidence="1 2" id="KW-0732">Signal</keyword>
<dbReference type="SUPFAM" id="SSF69318">
    <property type="entry name" value="Integrin alpha N-terminal domain"/>
    <property type="match status" value="1"/>
</dbReference>
<name>A0A9J7BXG3_9BACT</name>
<sequence length="584" mass="63042">MNPALRSSALCALLTALVLQTPANLVFGQAAKSTKPAPPAAPASAVRFTDIRKSAGISFVQDSTQTDEKYYLETMGTGVAFLDYDQDGLMDIYFVQSGATEAYKPAQPLRSALYHNNGDGTFTDVTAKAGVAGEGHYGQGVAVGDFNNDGYPDLYVTGYGSAILYSNNGDGTFTDVTSHLGLADEGNWSTSAGWFDYDKDGYLDLVVTNYIEWSPKNNMWCGDRKPGYRSYCNPNNYRGQKTKLYHNNHDGTFTDVSDKSGVSAPESKGMGVLLADLNGDGWPDIAIANDTWPNFLFLNNHDGTFTDASLISGLAASEDGRYEAGMGIDAADVDGDGLLDIYITHLDFELNRIYHNNGDSTFTDATYSSGIGNKAILLSGVAAKFIDYDNDGWPDILQANGAMVDNVQLYHSLVSYKEPLLMFHNLGHGKFEKTSESLGPDFNRPMVGRGLATADFFNDGQVGIAVNCRGESPVILRNEGTANHWLEVLLIGDKSNRDGIGSVLKLTSDGVVQVDQAKGGTSYMSASDPRIHFGLGKRNKIESLQITWPSGRVDKLTSLPIDTIIAVKEGTGIVPHPFPKVKPR</sequence>
<accession>A0A9J7BXG3</accession>
<dbReference type="KEGG" id="orp:MOP44_11760"/>
<dbReference type="Gene3D" id="2.130.10.130">
    <property type="entry name" value="Integrin alpha, N-terminal"/>
    <property type="match status" value="2"/>
</dbReference>
<protein>
    <submittedName>
        <fullName evidence="4">CRTAC1 family protein</fullName>
    </submittedName>
</protein>
<dbReference type="EMBL" id="CP093313">
    <property type="protein sequence ID" value="UWZ86594.1"/>
    <property type="molecule type" value="Genomic_DNA"/>
</dbReference>
<organism evidence="4 5">
    <name type="scientific">Occallatibacter riparius</name>
    <dbReference type="NCBI Taxonomy" id="1002689"/>
    <lineage>
        <taxon>Bacteria</taxon>
        <taxon>Pseudomonadati</taxon>
        <taxon>Acidobacteriota</taxon>
        <taxon>Terriglobia</taxon>
        <taxon>Terriglobales</taxon>
        <taxon>Acidobacteriaceae</taxon>
        <taxon>Occallatibacter</taxon>
    </lineage>
</organism>
<evidence type="ECO:0000256" key="2">
    <source>
        <dbReference type="SAM" id="SignalP"/>
    </source>
</evidence>
<dbReference type="Pfam" id="PF13517">
    <property type="entry name" value="FG-GAP_3"/>
    <property type="match status" value="2"/>
</dbReference>
<keyword evidence="5" id="KW-1185">Reference proteome</keyword>
<dbReference type="Pfam" id="PF07593">
    <property type="entry name" value="UnbV_ASPIC"/>
    <property type="match status" value="1"/>
</dbReference>
<proteinExistence type="predicted"/>
<evidence type="ECO:0000313" key="4">
    <source>
        <dbReference type="EMBL" id="UWZ86594.1"/>
    </source>
</evidence>
<dbReference type="RefSeq" id="WP_260796232.1">
    <property type="nucleotide sequence ID" value="NZ_CP093313.1"/>
</dbReference>
<dbReference type="InterPro" id="IPR013517">
    <property type="entry name" value="FG-GAP"/>
</dbReference>
<feature type="signal peptide" evidence="2">
    <location>
        <begin position="1"/>
        <end position="23"/>
    </location>
</feature>
<dbReference type="AlphaFoldDB" id="A0A9J7BXG3"/>
<dbReference type="InterPro" id="IPR028994">
    <property type="entry name" value="Integrin_alpha_N"/>
</dbReference>
<dbReference type="PANTHER" id="PTHR16026:SF0">
    <property type="entry name" value="CARTILAGE ACIDIC PROTEIN 1"/>
    <property type="match status" value="1"/>
</dbReference>
<evidence type="ECO:0000256" key="1">
    <source>
        <dbReference type="ARBA" id="ARBA00022729"/>
    </source>
</evidence>